<feature type="repeat" description="TPR" evidence="3">
    <location>
        <begin position="87"/>
        <end position="120"/>
    </location>
</feature>
<name>C6X8B7_METGS</name>
<reference evidence="5" key="1">
    <citation type="submission" date="2009-07" db="EMBL/GenBank/DDBJ databases">
        <title>Complete sequence of chromosome of Methylovorus sp. SIP3-4.</title>
        <authorList>
            <person name="Lucas S."/>
            <person name="Copeland A."/>
            <person name="Lapidus A."/>
            <person name="Glavina del Rio T."/>
            <person name="Tice H."/>
            <person name="Bruce D."/>
            <person name="Goodwin L."/>
            <person name="Pitluck S."/>
            <person name="Clum A."/>
            <person name="Larimer F."/>
            <person name="Land M."/>
            <person name="Hauser L."/>
            <person name="Kyrpides N."/>
            <person name="Mikhailova N."/>
            <person name="Kayluzhnaya M."/>
            <person name="Chistoserdova L."/>
        </authorList>
    </citation>
    <scope>NUCLEOTIDE SEQUENCE [LARGE SCALE GENOMIC DNA]</scope>
    <source>
        <strain evidence="5">SIP3-4</strain>
    </source>
</reference>
<dbReference type="eggNOG" id="COG0457">
    <property type="taxonomic scope" value="Bacteria"/>
</dbReference>
<gene>
    <name evidence="4" type="ordered locus">Msip34_0138</name>
</gene>
<evidence type="ECO:0000256" key="3">
    <source>
        <dbReference type="PROSITE-ProRule" id="PRU00339"/>
    </source>
</evidence>
<proteinExistence type="predicted"/>
<dbReference type="InterPro" id="IPR050498">
    <property type="entry name" value="Ycf3"/>
</dbReference>
<dbReference type="OrthoDB" id="9814129at2"/>
<keyword evidence="1" id="KW-0677">Repeat</keyword>
<feature type="repeat" description="TPR" evidence="3">
    <location>
        <begin position="154"/>
        <end position="187"/>
    </location>
</feature>
<dbReference type="Proteomes" id="UP000002743">
    <property type="component" value="Chromosome"/>
</dbReference>
<dbReference type="AlphaFoldDB" id="C6X8B7"/>
<dbReference type="PANTHER" id="PTHR44858">
    <property type="entry name" value="TETRATRICOPEPTIDE REPEAT PROTEIN 6"/>
    <property type="match status" value="1"/>
</dbReference>
<evidence type="ECO:0000313" key="5">
    <source>
        <dbReference type="Proteomes" id="UP000002743"/>
    </source>
</evidence>
<dbReference type="SUPFAM" id="SSF53756">
    <property type="entry name" value="UDP-Glycosyltransferase/glycogen phosphorylase"/>
    <property type="match status" value="1"/>
</dbReference>
<sequence length="500" mass="55412">MSTSPTPSSQKKNAGAGELVTLAKRADQALAQGNYKLALEQYNQMLVLQADNLVALVGCGRALTSLKQYEFAIAHLDYALAAAPQDPAIHHYRGLALQKARRFDEAITALQTAIELEPDQPALYLNLANTLADAGDVELALAFYDQIIAQYPSALAFNNRGNLHLDQGRFALAMQDFNEAIARQPDQPRFFWNKALLHLLLGEYEAGWKLYEYGFHTEGEARGLMRRFDQPRWLGDTPLAGKRLLLWAEQGYGDTIQFSRYALQAMEQGAQVILEVQPPLQALIQSMHPQLQVVAAGQALPVFDLHSPLLSMPLAWANAGQAGVPAYPAYLHADERLKEGFSHASGNKPRIGLVWSGSTTHSNDHRRSLLLQSLQSWRDLPIELHCLQLDVREADLPALAEWPGMHLYTSRLKDFSDTAALISTLDVVISVDTAVAHLAGALGKPVWVLLPWIPDFRWLLDSPHSPWYPTARLYRQPVAGDWASVVEQVRMDLLALGSPS</sequence>
<organism evidence="4 5">
    <name type="scientific">Methylovorus glucosotrophus (strain SIP3-4)</name>
    <dbReference type="NCBI Taxonomy" id="582744"/>
    <lineage>
        <taxon>Bacteria</taxon>
        <taxon>Pseudomonadati</taxon>
        <taxon>Pseudomonadota</taxon>
        <taxon>Betaproteobacteria</taxon>
        <taxon>Nitrosomonadales</taxon>
        <taxon>Methylophilaceae</taxon>
        <taxon>Methylovorus</taxon>
    </lineage>
</organism>
<dbReference type="Gene3D" id="1.25.40.10">
    <property type="entry name" value="Tetratricopeptide repeat domain"/>
    <property type="match status" value="2"/>
</dbReference>
<reference evidence="4 5" key="2">
    <citation type="journal article" date="2011" name="J. Bacteriol.">
        <title>Genomes of three methylotrophs from a single niche uncover genetic and metabolic divergence of Methylophilaceae.</title>
        <authorList>
            <person name="Lapidus A."/>
            <person name="Clum A."/>
            <person name="Labutti K."/>
            <person name="Kaluzhnaya M.G."/>
            <person name="Lim S."/>
            <person name="Beck D.A."/>
            <person name="Glavina Del Rio T."/>
            <person name="Nolan M."/>
            <person name="Mavromatis K."/>
            <person name="Huntemann M."/>
            <person name="Lucas S."/>
            <person name="Lidstrom M.E."/>
            <person name="Ivanova N."/>
            <person name="Chistoserdova L."/>
        </authorList>
    </citation>
    <scope>NUCLEOTIDE SEQUENCE [LARGE SCALE GENOMIC DNA]</scope>
    <source>
        <strain evidence="4 5">SIP3-4</strain>
    </source>
</reference>
<dbReference type="Pfam" id="PF00515">
    <property type="entry name" value="TPR_1"/>
    <property type="match status" value="1"/>
</dbReference>
<protein>
    <submittedName>
        <fullName evidence="4">Tetratricopeptide TPR_2 repeat protein</fullName>
    </submittedName>
</protein>
<dbReference type="PANTHER" id="PTHR44858:SF1">
    <property type="entry name" value="UDP-N-ACETYLGLUCOSAMINE--PEPTIDE N-ACETYLGLUCOSAMINYLTRANSFERASE SPINDLY-RELATED"/>
    <property type="match status" value="1"/>
</dbReference>
<dbReference type="Pfam" id="PF14559">
    <property type="entry name" value="TPR_19"/>
    <property type="match status" value="1"/>
</dbReference>
<dbReference type="RefSeq" id="WP_015829163.1">
    <property type="nucleotide sequence ID" value="NC_012969.1"/>
</dbReference>
<dbReference type="InterPro" id="IPR011990">
    <property type="entry name" value="TPR-like_helical_dom_sf"/>
</dbReference>
<dbReference type="HOGENOM" id="CLU_010140_1_1_4"/>
<dbReference type="Gene3D" id="3.40.50.2000">
    <property type="entry name" value="Glycogen Phosphorylase B"/>
    <property type="match status" value="1"/>
</dbReference>
<keyword evidence="5" id="KW-1185">Reference proteome</keyword>
<dbReference type="SMART" id="SM00028">
    <property type="entry name" value="TPR"/>
    <property type="match status" value="5"/>
</dbReference>
<dbReference type="Pfam" id="PF13432">
    <property type="entry name" value="TPR_16"/>
    <property type="match status" value="1"/>
</dbReference>
<dbReference type="InterPro" id="IPR002201">
    <property type="entry name" value="Glyco_trans_9"/>
</dbReference>
<evidence type="ECO:0000313" key="4">
    <source>
        <dbReference type="EMBL" id="ACT49387.1"/>
    </source>
</evidence>
<dbReference type="InterPro" id="IPR019734">
    <property type="entry name" value="TPR_rpt"/>
</dbReference>
<dbReference type="Pfam" id="PF01075">
    <property type="entry name" value="Glyco_transf_9"/>
    <property type="match status" value="1"/>
</dbReference>
<dbReference type="GO" id="GO:0016757">
    <property type="term" value="F:glycosyltransferase activity"/>
    <property type="evidence" value="ECO:0007669"/>
    <property type="project" value="InterPro"/>
</dbReference>
<accession>C6X8B7</accession>
<dbReference type="PROSITE" id="PS50005">
    <property type="entry name" value="TPR"/>
    <property type="match status" value="2"/>
</dbReference>
<evidence type="ECO:0000256" key="1">
    <source>
        <dbReference type="ARBA" id="ARBA00022737"/>
    </source>
</evidence>
<dbReference type="EMBL" id="CP001674">
    <property type="protein sequence ID" value="ACT49387.1"/>
    <property type="molecule type" value="Genomic_DNA"/>
</dbReference>
<dbReference type="eggNOG" id="COG0859">
    <property type="taxonomic scope" value="Bacteria"/>
</dbReference>
<dbReference type="SUPFAM" id="SSF48439">
    <property type="entry name" value="Protein prenylyltransferase"/>
    <property type="match status" value="1"/>
</dbReference>
<evidence type="ECO:0000256" key="2">
    <source>
        <dbReference type="ARBA" id="ARBA00022803"/>
    </source>
</evidence>
<keyword evidence="2 3" id="KW-0802">TPR repeat</keyword>
<dbReference type="KEGG" id="mei:Msip34_0138"/>
<dbReference type="STRING" id="582744.Msip34_0138"/>